<protein>
    <submittedName>
        <fullName evidence="2">Uncharacterized protein</fullName>
    </submittedName>
</protein>
<feature type="region of interest" description="Disordered" evidence="1">
    <location>
        <begin position="542"/>
        <end position="568"/>
    </location>
</feature>
<organism evidence="2 3">
    <name type="scientific">Candidatus Magasanikbacteria bacterium GW2011_GWC2_37_14</name>
    <dbReference type="NCBI Taxonomy" id="1619046"/>
    <lineage>
        <taxon>Bacteria</taxon>
        <taxon>Candidatus Magasanikiibacteriota</taxon>
    </lineage>
</organism>
<dbReference type="Proteomes" id="UP000034849">
    <property type="component" value="Unassembled WGS sequence"/>
</dbReference>
<reference evidence="2 3" key="1">
    <citation type="journal article" date="2015" name="Nature">
        <title>rRNA introns, odd ribosomes, and small enigmatic genomes across a large radiation of phyla.</title>
        <authorList>
            <person name="Brown C.T."/>
            <person name="Hug L.A."/>
            <person name="Thomas B.C."/>
            <person name="Sharon I."/>
            <person name="Castelle C.J."/>
            <person name="Singh A."/>
            <person name="Wilkins M.J."/>
            <person name="Williams K.H."/>
            <person name="Banfield J.F."/>
        </authorList>
    </citation>
    <scope>NUCLEOTIDE SEQUENCE [LARGE SCALE GENOMIC DNA]</scope>
</reference>
<sequence length="937" mass="102109">MGVFTLDHTQLLAVAKELCRKAKKQHVVEKEIPVRISELWIQQNVALLGGDGQFSRERRRKALLALQGLGVLVRENGGYTVVFPKKCLAKVEVQPGPESDERKEQQEGEEEAMDIKSLRFQIFVAIMVLVEKNREEGVKRGTLESKVDDLHKLGEQGIKELLSEMIRRAWIRNKGSDKHSCYIPVHPGRFTSLARLSAEVLRQLCKEHERQYRETCEDANQLLWALGPVEPPASAQDEPLALEDDIASNGKPVVTLSSPRPPSSIFELAFMGILYLLGDGKSRTAIKICKHLKPAARLGEWLGQLLLDMEKMGWLESNLDGEEQLTYTLLEQHQGLYRRMEMGGAEWLTAMCAKHKVVVPERSTITAVIMLLGPVEPFDGSAVPAVPSATPPVVPPEPQPSEPATQPVVEPTTAPSVGVESLPEAVAEPVVPPEPEPTTLPVVGSVPFDINQVQPVDLKLGSPFIERYSLVFVAVGGRTIPFDQGERLTGLKTTCSPGKTSSAGVFWFTARTKGWVKFVGKRGGKLEIQFLKDPDGKKWEFTESSEPATPLVVEPTSDPSVAVEPPPEAVVEPVPAPSVGVEPLPEVVAEPVVPPEPATSPSSQSTFDFASVVPIAEEGVSMNRLQRLGLVFDAIEGRDVPMDEGIRISGMEPIPFEGGESYSGGYKYYVDMRKRGYVALEGERGNLVIRFLMNPHNDQLWTFQEPTASFEAFVPAPVAPATPPPPAAESDASVEQELADAVDGLYAMQAGAEALPHDRCDEELPGEAPFDPARKILVVDGVDLNMPGAGDSVSLGVAFDAGDTFNPNPPSVVPAVVEPATPLVVEPDPEIVAESVALPEPELPVGTRVLDDAEAAPVMLKLIERRRQALEACAKTRRDMAVRRLFEVICIEFPDVLELMREDPEGDDLPSLMEGLGIKLTRKLGDPRGNGEHTVHA</sequence>
<dbReference type="EMBL" id="LBSX01000015">
    <property type="protein sequence ID" value="KKQ27082.1"/>
    <property type="molecule type" value="Genomic_DNA"/>
</dbReference>
<comment type="caution">
    <text evidence="2">The sequence shown here is derived from an EMBL/GenBank/DDBJ whole genome shotgun (WGS) entry which is preliminary data.</text>
</comment>
<evidence type="ECO:0000313" key="3">
    <source>
        <dbReference type="Proteomes" id="UP000034849"/>
    </source>
</evidence>
<dbReference type="AlphaFoldDB" id="A0A0G0GAV4"/>
<feature type="compositionally biased region" description="Pro residues" evidence="1">
    <location>
        <begin position="389"/>
        <end position="401"/>
    </location>
</feature>
<proteinExistence type="predicted"/>
<evidence type="ECO:0000313" key="2">
    <source>
        <dbReference type="EMBL" id="KKQ27082.1"/>
    </source>
</evidence>
<evidence type="ECO:0000256" key="1">
    <source>
        <dbReference type="SAM" id="MobiDB-lite"/>
    </source>
</evidence>
<dbReference type="PANTHER" id="PTHR48125:SF12">
    <property type="entry name" value="AT HOOK TRANSCRIPTION FACTOR FAMILY-RELATED"/>
    <property type="match status" value="1"/>
</dbReference>
<dbReference type="PANTHER" id="PTHR48125">
    <property type="entry name" value="LP07818P1"/>
    <property type="match status" value="1"/>
</dbReference>
<accession>A0A0G0GAV4</accession>
<feature type="region of interest" description="Disordered" evidence="1">
    <location>
        <begin position="387"/>
        <end position="418"/>
    </location>
</feature>
<feature type="compositionally biased region" description="Low complexity" evidence="1">
    <location>
        <begin position="559"/>
        <end position="568"/>
    </location>
</feature>
<gene>
    <name evidence="2" type="ORF">US42_C0015G0025</name>
</gene>
<name>A0A0G0GAV4_9BACT</name>